<reference evidence="9 10" key="1">
    <citation type="journal article" date="2016" name="G3 (Bethesda)">
        <title>First Draft Assembly and Annotation of the Genome of a California Endemic Oak Quercus lobata Nee (Fagaceae).</title>
        <authorList>
            <person name="Sork V.L."/>
            <person name="Fitz-Gibbon S.T."/>
            <person name="Puiu D."/>
            <person name="Crepeau M."/>
            <person name="Gugger P.F."/>
            <person name="Sherman R."/>
            <person name="Stevens K."/>
            <person name="Langley C.H."/>
            <person name="Pellegrini M."/>
            <person name="Salzberg S.L."/>
        </authorList>
    </citation>
    <scope>NUCLEOTIDE SEQUENCE [LARGE SCALE GENOMIC DNA]</scope>
    <source>
        <strain evidence="9 10">cv. SW786</strain>
    </source>
</reference>
<comment type="subcellular location">
    <subcellularLocation>
        <location evidence="6">Cytoplasm</location>
    </subcellularLocation>
</comment>
<dbReference type="FunFam" id="3.40.50.300:FF:000166">
    <property type="entry name" value="vesicle-fusing ATPase isoform X1"/>
    <property type="match status" value="1"/>
</dbReference>
<accession>A0A7N2RCH2</accession>
<dbReference type="InParanoid" id="A0A7N2RCH2"/>
<keyword evidence="6" id="KW-0460">Magnesium</keyword>
<protein>
    <recommendedName>
        <fullName evidence="6">Vesicle-fusing ATPase</fullName>
        <ecNumber evidence="6">3.6.4.6</ecNumber>
    </recommendedName>
</protein>
<keyword evidence="6" id="KW-0479">Metal-binding</keyword>
<comment type="cofactor">
    <cofactor evidence="6">
        <name>Mg(2+)</name>
        <dbReference type="ChEBI" id="CHEBI:18420"/>
    </cofactor>
    <text evidence="6">Binds 1 Mg(2+) ion per subunit.</text>
</comment>
<evidence type="ECO:0000256" key="1">
    <source>
        <dbReference type="ARBA" id="ARBA00006914"/>
    </source>
</evidence>
<feature type="domain" description="AAA+ ATPase" evidence="8">
    <location>
        <begin position="318"/>
        <end position="464"/>
    </location>
</feature>
<dbReference type="SUPFAM" id="SSF52540">
    <property type="entry name" value="P-loop containing nucleoside triphosphate hydrolases"/>
    <property type="match status" value="2"/>
</dbReference>
<proteinExistence type="inferred from homology"/>
<sequence>MVLHEEPPIPVSSLLEPAYGEWSQHEELRSNEFQTLRNFHAVFDLENSSGAPIGIPENFWVFLRENPKLNNVAYMKMKHIREIMNYEQNTIGPFTRMKSRKSCHILVNNKLIVEVQYPILQLINYFFKSFFCILMLLTRSLYITEDNTMYAGMIALDAMQCKFANTSDGYSVSVQLFEPTNEPNMAELKVVVYKLDKGVELNYDKLPLELRNKFKNQIMSIGQNVSFHIGAYFKVTCIRRLERANECDNLRGKITKETIITIERPKGFNKEIQMRNIEETLISLGIGGIGPTFRSIIQKAFASRFLSPTFCKRHNINHVKGMVLYGPPGTGKTLLMRKLAELLDVVEPKVVNGPELLVKWVGQSEQNVRSLFAEAREDYKIKGDNSSLHIIIFDELDSIARTRGQSTQSEMRDGIVNQLLTMIDGFSGINNIFIVGTTNRLDLIDSALLRPGRLELLLEVGTPDEAGRLEILRVHTQNLDKTSLLESDVNLEEIASLTPNWTGADLAGLTRFALSNAINRIMENTIGQVEEKNIRVNQADLKFGIEERCATKNSTVIKLKKYRSNVLVDISCVPSLSEACERVDQVAKNLWHCKSHHFLSCLLAGPSGCGKTTLAAHIVQKNRFKHVNMVQPESMIDFSEKEKSQKLVEIFEDALKFSSSLIILDDVERLVGYTEVGQYPKAISETLKCLLRKHVTKDTKVFVLGITSERNILEKIGISDVFTLQVAIPPLKDDDLKKILLHLNIRNEEVIKAAVSKKISLKKLHLLIDLISNENAHDCSSGQKHIDEGDFLQYLNYINKSAGELAQGQAQAQAQATEREILTCDTERNSQLHDQQILELRSQISNLQSQIQALTEDFRSANLGVPPAAVATHVQPPMPPSQPSSSHNVELP</sequence>
<dbReference type="AlphaFoldDB" id="A0A7N2RCH2"/>
<evidence type="ECO:0000313" key="9">
    <source>
        <dbReference type="EnsemblPlants" id="QL10p055552:mrna"/>
    </source>
</evidence>
<dbReference type="PANTHER" id="PTHR23078:SF3">
    <property type="entry name" value="VESICLE-FUSING ATPASE"/>
    <property type="match status" value="1"/>
</dbReference>
<feature type="region of interest" description="Disordered" evidence="7">
    <location>
        <begin position="870"/>
        <end position="892"/>
    </location>
</feature>
<dbReference type="InterPro" id="IPR027417">
    <property type="entry name" value="P-loop_NTPase"/>
</dbReference>
<keyword evidence="5 6" id="KW-0653">Protein transport</keyword>
<keyword evidence="2 6" id="KW-0813">Transport</keyword>
<dbReference type="InterPro" id="IPR039812">
    <property type="entry name" value="Vesicle-fus_ATPase"/>
</dbReference>
<dbReference type="EnsemblPlants" id="QL10p055552:mrna">
    <property type="protein sequence ID" value="QL10p055552:mrna"/>
    <property type="gene ID" value="QL10p055552"/>
</dbReference>
<keyword evidence="6" id="KW-0963">Cytoplasm</keyword>
<dbReference type="InterPro" id="IPR003593">
    <property type="entry name" value="AAA+_ATPase"/>
</dbReference>
<evidence type="ECO:0000256" key="7">
    <source>
        <dbReference type="SAM" id="MobiDB-lite"/>
    </source>
</evidence>
<comment type="similarity">
    <text evidence="1 6">Belongs to the AAA ATPase family.</text>
</comment>
<keyword evidence="3 6" id="KW-0547">Nucleotide-binding</keyword>
<keyword evidence="4 6" id="KW-0067">ATP-binding</keyword>
<evidence type="ECO:0000313" key="10">
    <source>
        <dbReference type="Proteomes" id="UP000594261"/>
    </source>
</evidence>
<dbReference type="FunFam" id="3.40.50.300:FF:000154">
    <property type="entry name" value="Vesicle-fusing ATPase 1"/>
    <property type="match status" value="1"/>
</dbReference>
<dbReference type="InterPro" id="IPR003959">
    <property type="entry name" value="ATPase_AAA_core"/>
</dbReference>
<dbReference type="EC" id="3.6.4.6" evidence="6"/>
<reference evidence="9" key="2">
    <citation type="submission" date="2021-01" db="UniProtKB">
        <authorList>
            <consortium name="EnsemblPlants"/>
        </authorList>
    </citation>
    <scope>IDENTIFICATION</scope>
</reference>
<evidence type="ECO:0000256" key="3">
    <source>
        <dbReference type="ARBA" id="ARBA00022741"/>
    </source>
</evidence>
<dbReference type="Gene3D" id="1.10.8.60">
    <property type="match status" value="1"/>
</dbReference>
<evidence type="ECO:0000256" key="2">
    <source>
        <dbReference type="ARBA" id="ARBA00022448"/>
    </source>
</evidence>
<dbReference type="GO" id="GO:0006891">
    <property type="term" value="P:intra-Golgi vesicle-mediated transport"/>
    <property type="evidence" value="ECO:0007669"/>
    <property type="project" value="TreeGrafter"/>
</dbReference>
<dbReference type="CDD" id="cd00009">
    <property type="entry name" value="AAA"/>
    <property type="match status" value="1"/>
</dbReference>
<dbReference type="GO" id="GO:0016887">
    <property type="term" value="F:ATP hydrolysis activity"/>
    <property type="evidence" value="ECO:0007669"/>
    <property type="project" value="InterPro"/>
</dbReference>
<keyword evidence="10" id="KW-1185">Reference proteome</keyword>
<name>A0A7N2RCH2_QUELO</name>
<feature type="domain" description="AAA+ ATPase" evidence="8">
    <location>
        <begin position="597"/>
        <end position="732"/>
    </location>
</feature>
<evidence type="ECO:0000256" key="4">
    <source>
        <dbReference type="ARBA" id="ARBA00022840"/>
    </source>
</evidence>
<dbReference type="Gene3D" id="3.40.50.300">
    <property type="entry name" value="P-loop containing nucleotide triphosphate hydrolases"/>
    <property type="match status" value="2"/>
</dbReference>
<dbReference type="PROSITE" id="PS00674">
    <property type="entry name" value="AAA"/>
    <property type="match status" value="1"/>
</dbReference>
<dbReference type="PANTHER" id="PTHR23078">
    <property type="entry name" value="VESICULAR-FUSION PROTEIN NSF"/>
    <property type="match status" value="1"/>
</dbReference>
<comment type="catalytic activity">
    <reaction evidence="6">
        <text>ATP + H2O = ADP + phosphate + H(+)</text>
        <dbReference type="Rhea" id="RHEA:13065"/>
        <dbReference type="ChEBI" id="CHEBI:15377"/>
        <dbReference type="ChEBI" id="CHEBI:15378"/>
        <dbReference type="ChEBI" id="CHEBI:30616"/>
        <dbReference type="ChEBI" id="CHEBI:43474"/>
        <dbReference type="ChEBI" id="CHEBI:456216"/>
        <dbReference type="EC" id="3.6.4.6"/>
    </reaction>
</comment>
<dbReference type="Pfam" id="PF00004">
    <property type="entry name" value="AAA"/>
    <property type="match status" value="2"/>
</dbReference>
<dbReference type="GO" id="GO:0035494">
    <property type="term" value="P:SNARE complex disassembly"/>
    <property type="evidence" value="ECO:0007669"/>
    <property type="project" value="InterPro"/>
</dbReference>
<comment type="function">
    <text evidence="6">Required for vesicle-mediated transport. Catalyzes the fusion of transport vesicles within the Golgi cisternae. Is also required for transport from the endoplasmic reticulum to the Golgi stack. Seems to function as a fusion protein required for the delivery of cargo proteins to all compartments of the Golgi stack independent of vesicle origin.</text>
</comment>
<dbReference type="Pfam" id="PF17862">
    <property type="entry name" value="AAA_lid_3"/>
    <property type="match status" value="1"/>
</dbReference>
<keyword evidence="6" id="KW-0378">Hydrolase</keyword>
<organism evidence="9 10">
    <name type="scientific">Quercus lobata</name>
    <name type="common">Valley oak</name>
    <dbReference type="NCBI Taxonomy" id="97700"/>
    <lineage>
        <taxon>Eukaryota</taxon>
        <taxon>Viridiplantae</taxon>
        <taxon>Streptophyta</taxon>
        <taxon>Embryophyta</taxon>
        <taxon>Tracheophyta</taxon>
        <taxon>Spermatophyta</taxon>
        <taxon>Magnoliopsida</taxon>
        <taxon>eudicotyledons</taxon>
        <taxon>Gunneridae</taxon>
        <taxon>Pentapetalae</taxon>
        <taxon>rosids</taxon>
        <taxon>fabids</taxon>
        <taxon>Fagales</taxon>
        <taxon>Fagaceae</taxon>
        <taxon>Quercus</taxon>
    </lineage>
</organism>
<dbReference type="GO" id="GO:0005524">
    <property type="term" value="F:ATP binding"/>
    <property type="evidence" value="ECO:0007669"/>
    <property type="project" value="UniProtKB-UniRule"/>
</dbReference>
<evidence type="ECO:0000256" key="5">
    <source>
        <dbReference type="ARBA" id="ARBA00022927"/>
    </source>
</evidence>
<dbReference type="InterPro" id="IPR003960">
    <property type="entry name" value="ATPase_AAA_CS"/>
</dbReference>
<dbReference type="Gramene" id="QL10p055552:mrna">
    <property type="protein sequence ID" value="QL10p055552:mrna"/>
    <property type="gene ID" value="QL10p055552"/>
</dbReference>
<dbReference type="SMART" id="SM00382">
    <property type="entry name" value="AAA"/>
    <property type="match status" value="2"/>
</dbReference>
<dbReference type="FunFam" id="1.10.8.60:FF:000115">
    <property type="entry name" value="N-ethylmaleimide-sensitive fusion protein, putative"/>
    <property type="match status" value="1"/>
</dbReference>
<dbReference type="InterPro" id="IPR041569">
    <property type="entry name" value="AAA_lid_3"/>
</dbReference>
<dbReference type="GO" id="GO:0005795">
    <property type="term" value="C:Golgi stack"/>
    <property type="evidence" value="ECO:0007669"/>
    <property type="project" value="TreeGrafter"/>
</dbReference>
<evidence type="ECO:0000259" key="8">
    <source>
        <dbReference type="SMART" id="SM00382"/>
    </source>
</evidence>
<dbReference type="Proteomes" id="UP000594261">
    <property type="component" value="Chromosome 10"/>
</dbReference>
<dbReference type="GO" id="GO:0043001">
    <property type="term" value="P:Golgi to plasma membrane protein transport"/>
    <property type="evidence" value="ECO:0007669"/>
    <property type="project" value="TreeGrafter"/>
</dbReference>
<dbReference type="GO" id="GO:0046872">
    <property type="term" value="F:metal ion binding"/>
    <property type="evidence" value="ECO:0007669"/>
    <property type="project" value="UniProtKB-UniRule"/>
</dbReference>
<dbReference type="EMBL" id="LRBV02000010">
    <property type="status" value="NOT_ANNOTATED_CDS"/>
    <property type="molecule type" value="Genomic_DNA"/>
</dbReference>
<keyword evidence="6" id="KW-0931">ER-Golgi transport</keyword>
<evidence type="ECO:0000256" key="6">
    <source>
        <dbReference type="RuleBase" id="RU367045"/>
    </source>
</evidence>